<evidence type="ECO:0000256" key="3">
    <source>
        <dbReference type="ARBA" id="ARBA00023163"/>
    </source>
</evidence>
<dbReference type="RefSeq" id="WP_176068377.1">
    <property type="nucleotide sequence ID" value="NZ_JABWMJ010000003.1"/>
</dbReference>
<evidence type="ECO:0000313" key="7">
    <source>
        <dbReference type="Proteomes" id="UP000529637"/>
    </source>
</evidence>
<reference evidence="6 7" key="1">
    <citation type="submission" date="2020-06" db="EMBL/GenBank/DDBJ databases">
        <title>Schlegella sp. ID0723 isolated from air conditioner.</title>
        <authorList>
            <person name="Kim D.Y."/>
            <person name="Kim D.-U."/>
        </authorList>
    </citation>
    <scope>NUCLEOTIDE SEQUENCE [LARGE SCALE GENOMIC DNA]</scope>
    <source>
        <strain evidence="6 7">ID0723</strain>
    </source>
</reference>
<dbReference type="GO" id="GO:0005829">
    <property type="term" value="C:cytosol"/>
    <property type="evidence" value="ECO:0007669"/>
    <property type="project" value="TreeGrafter"/>
</dbReference>
<name>A0A7Y6TWE4_9BURK</name>
<dbReference type="Pfam" id="PF00027">
    <property type="entry name" value="cNMP_binding"/>
    <property type="match status" value="1"/>
</dbReference>
<dbReference type="InterPro" id="IPR036390">
    <property type="entry name" value="WH_DNA-bd_sf"/>
</dbReference>
<dbReference type="PROSITE" id="PS50042">
    <property type="entry name" value="CNMP_BINDING_3"/>
    <property type="match status" value="1"/>
</dbReference>
<evidence type="ECO:0000256" key="1">
    <source>
        <dbReference type="ARBA" id="ARBA00023015"/>
    </source>
</evidence>
<dbReference type="SMART" id="SM00419">
    <property type="entry name" value="HTH_CRP"/>
    <property type="match status" value="1"/>
</dbReference>
<dbReference type="GO" id="GO:0003677">
    <property type="term" value="F:DNA binding"/>
    <property type="evidence" value="ECO:0007669"/>
    <property type="project" value="UniProtKB-KW"/>
</dbReference>
<dbReference type="Pfam" id="PF13545">
    <property type="entry name" value="HTH_Crp_2"/>
    <property type="match status" value="1"/>
</dbReference>
<dbReference type="CDD" id="cd00092">
    <property type="entry name" value="HTH_CRP"/>
    <property type="match status" value="1"/>
</dbReference>
<dbReference type="SMART" id="SM00100">
    <property type="entry name" value="cNMP"/>
    <property type="match status" value="1"/>
</dbReference>
<evidence type="ECO:0000313" key="6">
    <source>
        <dbReference type="EMBL" id="NUZ05958.1"/>
    </source>
</evidence>
<dbReference type="PANTHER" id="PTHR24567:SF74">
    <property type="entry name" value="HTH-TYPE TRANSCRIPTIONAL REGULATOR ARCR"/>
    <property type="match status" value="1"/>
</dbReference>
<evidence type="ECO:0000259" key="4">
    <source>
        <dbReference type="PROSITE" id="PS50042"/>
    </source>
</evidence>
<dbReference type="Gene3D" id="2.60.120.10">
    <property type="entry name" value="Jelly Rolls"/>
    <property type="match status" value="1"/>
</dbReference>
<gene>
    <name evidence="6" type="ORF">HQN59_09290</name>
</gene>
<comment type="caution">
    <text evidence="6">The sequence shown here is derived from an EMBL/GenBank/DDBJ whole genome shotgun (WGS) entry which is preliminary data.</text>
</comment>
<dbReference type="EMBL" id="JABWMJ010000003">
    <property type="protein sequence ID" value="NUZ05958.1"/>
    <property type="molecule type" value="Genomic_DNA"/>
</dbReference>
<sequence>MRAPPVTPAVLGDELLREIAGQGGVRHFPANAVLINEGDASDSLYILLSGRVKVYSTSAEGKEIVITAHGAGEYVGELALDGGLRSASVMTLEPTTCSVVTAGNLRRFIDAHPDFAHHLILKLIRRVRQATDSVKSLALQDVYGRVVQFLYQESTEVDGVRTLNEPLTQQQIAERVGSSREMVSRILKDLRAGGYVSQTRGRLTIERKLPAAW</sequence>
<accession>A0A7Y6TWE4</accession>
<feature type="domain" description="HTH crp-type" evidence="5">
    <location>
        <begin position="140"/>
        <end position="209"/>
    </location>
</feature>
<dbReference type="InterPro" id="IPR018490">
    <property type="entry name" value="cNMP-bd_dom_sf"/>
</dbReference>
<dbReference type="Proteomes" id="UP000529637">
    <property type="component" value="Unassembled WGS sequence"/>
</dbReference>
<protein>
    <submittedName>
        <fullName evidence="6">Crp/Fnr family transcriptional regulator</fullName>
    </submittedName>
</protein>
<dbReference type="SUPFAM" id="SSF51206">
    <property type="entry name" value="cAMP-binding domain-like"/>
    <property type="match status" value="1"/>
</dbReference>
<dbReference type="PROSITE" id="PS51063">
    <property type="entry name" value="HTH_CRP_2"/>
    <property type="match status" value="1"/>
</dbReference>
<dbReference type="SUPFAM" id="SSF46785">
    <property type="entry name" value="Winged helix' DNA-binding domain"/>
    <property type="match status" value="1"/>
</dbReference>
<dbReference type="InterPro" id="IPR050397">
    <property type="entry name" value="Env_Response_Regulators"/>
</dbReference>
<organism evidence="6 7">
    <name type="scientific">Piscinibacter koreensis</name>
    <dbReference type="NCBI Taxonomy" id="2742824"/>
    <lineage>
        <taxon>Bacteria</taxon>
        <taxon>Pseudomonadati</taxon>
        <taxon>Pseudomonadota</taxon>
        <taxon>Betaproteobacteria</taxon>
        <taxon>Burkholderiales</taxon>
        <taxon>Sphaerotilaceae</taxon>
        <taxon>Piscinibacter</taxon>
    </lineage>
</organism>
<keyword evidence="3" id="KW-0804">Transcription</keyword>
<dbReference type="GO" id="GO:0003700">
    <property type="term" value="F:DNA-binding transcription factor activity"/>
    <property type="evidence" value="ECO:0007669"/>
    <property type="project" value="TreeGrafter"/>
</dbReference>
<dbReference type="InterPro" id="IPR000595">
    <property type="entry name" value="cNMP-bd_dom"/>
</dbReference>
<keyword evidence="1" id="KW-0805">Transcription regulation</keyword>
<dbReference type="PANTHER" id="PTHR24567">
    <property type="entry name" value="CRP FAMILY TRANSCRIPTIONAL REGULATORY PROTEIN"/>
    <property type="match status" value="1"/>
</dbReference>
<evidence type="ECO:0000259" key="5">
    <source>
        <dbReference type="PROSITE" id="PS51063"/>
    </source>
</evidence>
<feature type="domain" description="Cyclic nucleotide-binding" evidence="4">
    <location>
        <begin position="11"/>
        <end position="126"/>
    </location>
</feature>
<evidence type="ECO:0000256" key="2">
    <source>
        <dbReference type="ARBA" id="ARBA00023125"/>
    </source>
</evidence>
<dbReference type="CDD" id="cd00038">
    <property type="entry name" value="CAP_ED"/>
    <property type="match status" value="1"/>
</dbReference>
<keyword evidence="2" id="KW-0238">DNA-binding</keyword>
<dbReference type="AlphaFoldDB" id="A0A7Y6TWE4"/>
<keyword evidence="7" id="KW-1185">Reference proteome</keyword>
<proteinExistence type="predicted"/>
<dbReference type="InterPro" id="IPR012318">
    <property type="entry name" value="HTH_CRP"/>
</dbReference>
<dbReference type="InterPro" id="IPR014710">
    <property type="entry name" value="RmlC-like_jellyroll"/>
</dbReference>